<feature type="compositionally biased region" description="Polar residues" evidence="5">
    <location>
        <begin position="1168"/>
        <end position="1178"/>
    </location>
</feature>
<dbReference type="PANTHER" id="PTHR10170:SF10">
    <property type="entry name" value="HUNTINGTIN"/>
    <property type="match status" value="1"/>
</dbReference>
<evidence type="ECO:0000256" key="4">
    <source>
        <dbReference type="ARBA" id="ARBA00023242"/>
    </source>
</evidence>
<feature type="compositionally biased region" description="Basic and acidic residues" evidence="5">
    <location>
        <begin position="385"/>
        <end position="395"/>
    </location>
</feature>
<dbReference type="RefSeq" id="XP_002137040.3">
    <property type="nucleotide sequence ID" value="XM_002137004.3"/>
</dbReference>
<dbReference type="InterPro" id="IPR028426">
    <property type="entry name" value="Huntingtin_fam"/>
</dbReference>
<evidence type="ECO:0000313" key="7">
    <source>
        <dbReference type="RefSeq" id="XP_002137040.3"/>
    </source>
</evidence>
<feature type="compositionally biased region" description="Polar residues" evidence="5">
    <location>
        <begin position="1142"/>
        <end position="1154"/>
    </location>
</feature>
<dbReference type="InterPro" id="IPR016024">
    <property type="entry name" value="ARM-type_fold"/>
</dbReference>
<accession>A0A6I8V292</accession>
<feature type="region of interest" description="Disordered" evidence="5">
    <location>
        <begin position="382"/>
        <end position="469"/>
    </location>
</feature>
<name>A0A6I8V292_DROPS</name>
<comment type="subcellular location">
    <subcellularLocation>
        <location evidence="2">Cytoplasm</location>
    </subcellularLocation>
    <subcellularLocation>
        <location evidence="1">Nucleus</location>
    </subcellularLocation>
</comment>
<feature type="region of interest" description="Disordered" evidence="5">
    <location>
        <begin position="1134"/>
        <end position="1154"/>
    </location>
</feature>
<dbReference type="PANTHER" id="PTHR10170">
    <property type="entry name" value="HUNTINGTON DISEASE PROTEIN"/>
    <property type="match status" value="1"/>
</dbReference>
<feature type="region of interest" description="Disordered" evidence="5">
    <location>
        <begin position="1389"/>
        <end position="1408"/>
    </location>
</feature>
<feature type="compositionally biased region" description="Polar residues" evidence="5">
    <location>
        <begin position="396"/>
        <end position="414"/>
    </location>
</feature>
<organism evidence="6 7">
    <name type="scientific">Drosophila pseudoobscura pseudoobscura</name>
    <name type="common">Fruit fly</name>
    <dbReference type="NCBI Taxonomy" id="46245"/>
    <lineage>
        <taxon>Eukaryota</taxon>
        <taxon>Metazoa</taxon>
        <taxon>Ecdysozoa</taxon>
        <taxon>Arthropoda</taxon>
        <taxon>Hexapoda</taxon>
        <taxon>Insecta</taxon>
        <taxon>Pterygota</taxon>
        <taxon>Neoptera</taxon>
        <taxon>Endopterygota</taxon>
        <taxon>Diptera</taxon>
        <taxon>Brachycera</taxon>
        <taxon>Muscomorpha</taxon>
        <taxon>Ephydroidea</taxon>
        <taxon>Drosophilidae</taxon>
        <taxon>Drosophila</taxon>
        <taxon>Sophophora</taxon>
    </lineage>
</organism>
<feature type="compositionally biased region" description="Acidic residues" evidence="5">
    <location>
        <begin position="499"/>
        <end position="510"/>
    </location>
</feature>
<keyword evidence="6" id="KW-1185">Reference proteome</keyword>
<feature type="compositionally biased region" description="Polar residues" evidence="5">
    <location>
        <begin position="721"/>
        <end position="732"/>
    </location>
</feature>
<feature type="region of interest" description="Disordered" evidence="5">
    <location>
        <begin position="482"/>
        <end position="510"/>
    </location>
</feature>
<feature type="compositionally biased region" description="Polar residues" evidence="5">
    <location>
        <begin position="867"/>
        <end position="887"/>
    </location>
</feature>
<feature type="compositionally biased region" description="Low complexity" evidence="5">
    <location>
        <begin position="675"/>
        <end position="687"/>
    </location>
</feature>
<feature type="compositionally biased region" description="Basic residues" evidence="5">
    <location>
        <begin position="990"/>
        <end position="1001"/>
    </location>
</feature>
<feature type="region of interest" description="Disordered" evidence="5">
    <location>
        <begin position="707"/>
        <end position="732"/>
    </location>
</feature>
<dbReference type="GO" id="GO:0005634">
    <property type="term" value="C:nucleus"/>
    <property type="evidence" value="ECO:0007669"/>
    <property type="project" value="UniProtKB-SubCell"/>
</dbReference>
<proteinExistence type="predicted"/>
<dbReference type="Pfam" id="PF20926">
    <property type="entry name" value="Htt_N-HEAT_1"/>
    <property type="match status" value="1"/>
</dbReference>
<evidence type="ECO:0000256" key="3">
    <source>
        <dbReference type="ARBA" id="ARBA00022490"/>
    </source>
</evidence>
<dbReference type="KEGG" id="dpo:6896837"/>
<evidence type="ECO:0000256" key="1">
    <source>
        <dbReference type="ARBA" id="ARBA00004123"/>
    </source>
</evidence>
<protein>
    <submittedName>
        <fullName evidence="7">Uncharacterized protein htt isoform X1</fullName>
    </submittedName>
</protein>
<keyword evidence="3" id="KW-0963">Cytoplasm</keyword>
<feature type="region of interest" description="Disordered" evidence="5">
    <location>
        <begin position="673"/>
        <end position="693"/>
    </location>
</feature>
<dbReference type="Proteomes" id="UP000001819">
    <property type="component" value="Chromosome 2"/>
</dbReference>
<dbReference type="FunCoup" id="A0A6I8V292">
    <property type="interactions" value="1592"/>
</dbReference>
<feature type="region of interest" description="Disordered" evidence="5">
    <location>
        <begin position="973"/>
        <end position="1013"/>
    </location>
</feature>
<reference evidence="7" key="2">
    <citation type="submission" date="2025-08" db="UniProtKB">
        <authorList>
            <consortium name="RefSeq"/>
        </authorList>
    </citation>
    <scope>IDENTIFICATION</scope>
    <source>
        <strain evidence="7">MV-25-SWS-2005</strain>
        <tissue evidence="7">Whole body</tissue>
    </source>
</reference>
<feature type="region of interest" description="Disordered" evidence="5">
    <location>
        <begin position="866"/>
        <end position="896"/>
    </location>
</feature>
<dbReference type="InterPro" id="IPR048411">
    <property type="entry name" value="Htt_N_HEAT_rpt-1"/>
</dbReference>
<feature type="region of interest" description="Disordered" evidence="5">
    <location>
        <begin position="1233"/>
        <end position="1252"/>
    </location>
</feature>
<dbReference type="InParanoid" id="A0A6I8V292"/>
<evidence type="ECO:0000256" key="2">
    <source>
        <dbReference type="ARBA" id="ARBA00004496"/>
    </source>
</evidence>
<reference evidence="6" key="1">
    <citation type="submission" date="2024-06" db="UniProtKB">
        <authorList>
            <consortium name="RefSeq"/>
        </authorList>
    </citation>
    <scope>NUCLEOTIDE SEQUENCE [LARGE SCALE GENOMIC DNA]</scope>
    <source>
        <strain evidence="6">MV2-25</strain>
    </source>
</reference>
<evidence type="ECO:0000256" key="5">
    <source>
        <dbReference type="SAM" id="MobiDB-lite"/>
    </source>
</evidence>
<gene>
    <name evidence="7" type="primary">htt</name>
</gene>
<feature type="region of interest" description="Disordered" evidence="5">
    <location>
        <begin position="1167"/>
        <end position="1186"/>
    </location>
</feature>
<dbReference type="GO" id="GO:0005737">
    <property type="term" value="C:cytoplasm"/>
    <property type="evidence" value="ECO:0007669"/>
    <property type="project" value="UniProtKB-SubCell"/>
</dbReference>
<sequence>MDKARSSVYEKFTGFVDQLRNTECSQKQKITCFQQIAECIMSPALAGHINYSAHCGTATNVLLLFCEDLDSKVRMSAEENLNKIFRALEKTRVSRILMDLYGEIKRNGNQRSLRICLNLFSYYAPHIKEKHIKWYAVRLLQCMSTISQRKETLLQETLCDFVKHFGRYVQQGLSDSETCKLLEIFLDNIGADCAVKRRCSAQNCISLIEHARHRSLMARHGLNKVMELLLTDQQSNCVLGALGLLRLLLPQLIRGYSADNHDDAESLVGQQQKQQQHQATTSDCRQIIEIYDYCLHLLSTQPTTNHAIINATLEVINGILQALDGPGSGPGRGPVAEGQLSLGQSLRQLLCNQQLQHNEYLRRRKSLKNQIFQLKNYELATSQQQEEHHQQKILKDQQNTETAMQMEGNSNAKLQQHPQQQPKCQQQEQEEEEERQRSHHQSSLGINAGEDAATTEAASSVADEAEKTTRCHIRNAARSISECVASSSLDEQQRKTEGGDDEDDDDDDDMELLSAECDDFTTLSQLNEQQQAMSAAFKLSATAAVEGGAGGGGGVAAAATEGNDKLIDVDADVRGMPRPQQHQSSLQNLLAGSDDKSQHLSDIDNESFNSIDFEAEITIAGSKEHRQQQQQPPEGTTSEDAIETGDATTIGTFFNNLLSHSNAASESVSKLFRQSSVGSKSTPSKSTPADKSDAVSTASLTLSLSSLASSSIGPPERHSSIAETPTTADDSCSITASYTASTALMMDAPAVAHQPETPQRRSTPNANPFLVENSPLKQTIVGRALISVKIGSILEQSLIYYTARLVAARFLLGGQAAALQQDSVSRVSIKSLSLAVIAQCVRLTPRVLQLSLEITEQELELLEDASQVGSGDSTQLSSPQSSNTSQAEADKKPLDSSLIQADTEDNQLLLDIKDDHFGPSTGPAYLQQLSAPTLSRSADAAVLLRSISAAESSKKPTGGDHLSKSEIVGSAYRPTVASQDTPPMSLPPRPPKRTKSLRSRKGISFDTEAPPPTPGCQALSDVLLFHDHCDPILRGGVQQVVGNFLQSSGAGLFLELQRGLSLQHLLAILLKGFEDEIHTVVIQALNAFDKIFPHVVSKYLTAPPCHYHAHQQQEQQELSQAEFELRQELELELEQEQELQRHSSGQQKRPGQAQTFGQQTFAKGLDNALSSQPQQQRIPNDGTVDAGQHPVAAAAAVAGTCANSKSSTTDNDELLAALLNDFQLQSTGLQKNNGSCNSQLGNEPGPGSGPEPGPGPFCVFAISPKLLLNKLRLCHHNKYWLVQNKYAEVISNLNYVLLRTYYANVRCGFDNGSSSSSHQHERQKEEQCPQPQQDACHWSKDAHDEDIVCTYEALFLSELFHLLGDDDARVREHAACCLCRFIMQTARQEQQQQQEPPTEPPSKDVTEEDISGTEIDDNVNGNADADAETQQTNFNLLWDFFDYRIFGSMSVTLRNLFRASSTIVPPLAELDAFGLVGHSLSSSTAGFPEVVATSMLGPSSGMASASASATASGAAASAATAYFDGLAEGHVFALAMPRQIAQEEKVLAKVLYRMTNKLMTLNDKNLQFGIIYALRLLLRHFNFVDYRGAWLEFNFIEICISYAYYNNATAADLSCQNDLIDVMGKLVAGAMLSSGELKASHLDFLLRHSTKMLNIYYQLVANQRGGGGGSGGGGGTSSKTPKSELFSLVSSGGGGGSGSREPAVLQALGYFGGDYVYMKLYNILRGANDSYKITINHEAGSLLICLLKTCLNSLGLCLEATPTAAAPEIKLIEEILHYLTKLINYAPAECVACLRQLLKYLFAQNYGSQVRVQQQPPPATSDGGGGHHSTFVRPYFAAKGRGHGAGSTFWPTINSKPAGGAAGGGAGATTQPLIDASPLQALGMLFVQGLQPATPPSGDCVRLIKLFEPLVIYCLTLFMKSNALIQAPILMLLSQLLELNVTYSILDSKNVIFDQILSNLDLIESGIDRNAFIIVPPMLRFLVQLTHKSDRPLITIPKIISITNNLLANSAVRDVALLALKTLSYELFFMHSHLDEALDCESNNSGRAGGQSPLTAAPTPETREALLAQRRELDTQREVVLGMLEKFVESRPSQQVLALLLLYERSLQQLESASYRTAQDADAVYGLLCRALCSRHWRLHSAGDLRLLESCFRNNGNHVLADSKGFLQLLQLFIEQDVGNFGDLAMAMVMLANVILKTEEIYLVNHIKLYLKNNPTAERRLQAAAVAAAAASASGASPSTAIQQWQDEAPSTSSAAAAARAAAATAASSRSAISEINYFAKVLSEKLLACLDALLGMGTHTDPPPSSGVAGHAYCQLAGRFVNALHNVCCRSRHKDALQSVFRLVLAESEFLCKYYNLLLMSAAGGQGGGGGSASLESVLLACLKLALAMRLEEPLVLLEQAAHLPLKWNLQRAVLREVCRANVARDWSPQQVRCLFAGKYLNFLIADHLEFLCELCQVRRECGSLLQVLLLRNAHRLNRPSIRIVLRLLARLCEPDVEEQDASGDAGGDAAPTLQALQLLSRLHQLHDGERAQQLPMERLARRLTAQSGPAARAIIYERLLDGDLAGGEDQDAMRTLLLKDLECQQDNETTTATSSRIIDESWLFAQLIKFATQHADAPQQQKQLMLLLLEIQSEPKLNRLLRSLGPEQEARLLRHSLAGSLFAMLSVFRQKCIQHAPHINYMQLPPLARVSCSLLMGRVANTRPTCPAAPPTAEQLDVARAVATLMDCLRSIEHTALIYIDARVMEKFVGENLLHQEQVPVLLEYLKWLARVAKQILRKPTRQEMEQDALGVLLATMDALLQQPRVWRDLNASTDAALRCELLEVLCHSARCMLQETIFYQRHRLTATKAPDPAPQAIFLAKLIETQIDIESLDSGRVLAVGCEDARLQFAGHELAPVQVPLTLLASIGIALLRTHQFYAYAVTPHELIQQPEESQKQQTQQQLQKQQADGKLSTIPVDSLSDVDILRQFVKRLSIFGFTTRQQFEEYFMTFLLLINKVYDEHMVDQQEQFQIKQVCLQAIMELLMTYKTFPIVGQAATGQFHHTTRWQRITCDSISLKKLHKVQLLVDACNVFYQANLERQLARDNVIGTRNFAANQYDLNFSWAQMEAYVGGDADTLGAAPSTASADIKPAASSSAASFDADVPDIAMRNYRHFTQLSGIDFRSSTQMVFDVLQQMIELNHILVLPNLVKFCEICESRDQVKWIKDRALRLQEQVAMDDTISHQHIIYLLCRSQALLIPSLSELQALCSLIGNVYLKSTHCFIRIATLQGLICLLECCSKTNTAMGKLSEELALLRALIVGYINRHGIIDESPLQLSDEHTKLVWTLNYSLIEWTSKFVPQCHLLSNTIIAANNFLKTTNNEELYLCVLHGLERIVVNSGIPSPPATLPTPSEAIGRGGVGAKGGAIAGGGGAPVGAGAGAAIDSGVGVVVTPQMRHKIEKLALELLKMENEKFSIPALKLLLSCMYMGSAAQLENTELSNGIVQDDPEIIAQQNDKVDILLHCIKSSTRDAAWIYGQVLCQIIRDLVPPNEILTKVIKEFLAINQPHGDVIAMIVYQVFRSAIDSSYLQMLQDWLICTLPTFLAQPEQQGVWGLSVIFLSASINLHLIKLFPLVLGVGAGNSSSQAAVSTAGTVVGVGVGVGAMESARGMSGSSTAPRKLGQHEIALFVTAAQDFHAKLSGEQRQRFREAFSSFEHSQVYGRMLQRL</sequence>
<dbReference type="Pfam" id="PF12372">
    <property type="entry name" value="Htt_N-HEAT"/>
    <property type="match status" value="3"/>
</dbReference>
<dbReference type="Pfam" id="PF20927">
    <property type="entry name" value="Htt_C-HEAT"/>
    <property type="match status" value="1"/>
</dbReference>
<dbReference type="SUPFAM" id="SSF48371">
    <property type="entry name" value="ARM repeat"/>
    <property type="match status" value="2"/>
</dbReference>
<evidence type="ECO:0000313" key="6">
    <source>
        <dbReference type="Proteomes" id="UP000001819"/>
    </source>
</evidence>
<keyword evidence="4" id="KW-0539">Nucleus</keyword>
<feature type="compositionally biased region" description="Low complexity" evidence="5">
    <location>
        <begin position="415"/>
        <end position="427"/>
    </location>
</feature>
<dbReference type="InterPro" id="IPR024613">
    <property type="entry name" value="Huntingtin_N_HEAT_rpt-2"/>
</dbReference>
<dbReference type="InterPro" id="IPR048413">
    <property type="entry name" value="Htt_C-HEAT_rpt"/>
</dbReference>